<dbReference type="SUPFAM" id="SSF56672">
    <property type="entry name" value="DNA/RNA polymerases"/>
    <property type="match status" value="1"/>
</dbReference>
<dbReference type="GO" id="GO:0006351">
    <property type="term" value="P:DNA-templated transcription"/>
    <property type="evidence" value="ECO:0007669"/>
    <property type="project" value="InterPro"/>
</dbReference>
<dbReference type="FunFam" id="1.10.287.280:FF:000001">
    <property type="entry name" value="DNA-directed RNA polymerase"/>
    <property type="match status" value="1"/>
</dbReference>
<dbReference type="GO" id="GO:0003899">
    <property type="term" value="F:DNA-directed RNA polymerase activity"/>
    <property type="evidence" value="ECO:0007669"/>
    <property type="project" value="UniProtKB-EC"/>
</dbReference>
<dbReference type="InterPro" id="IPR002092">
    <property type="entry name" value="DNA-dir_Rpol_phage-type"/>
</dbReference>
<dbReference type="Proteomes" id="UP000288805">
    <property type="component" value="Unassembled WGS sequence"/>
</dbReference>
<keyword evidence="7" id="KW-0804">Transcription</keyword>
<evidence type="ECO:0000256" key="6">
    <source>
        <dbReference type="ARBA" id="ARBA00022946"/>
    </source>
</evidence>
<organism evidence="10 11">
    <name type="scientific">Vitis vinifera</name>
    <name type="common">Grape</name>
    <dbReference type="NCBI Taxonomy" id="29760"/>
    <lineage>
        <taxon>Eukaryota</taxon>
        <taxon>Viridiplantae</taxon>
        <taxon>Streptophyta</taxon>
        <taxon>Embryophyta</taxon>
        <taxon>Tracheophyta</taxon>
        <taxon>Spermatophyta</taxon>
        <taxon>Magnoliopsida</taxon>
        <taxon>eudicotyledons</taxon>
        <taxon>Gunneridae</taxon>
        <taxon>Pentapetalae</taxon>
        <taxon>rosids</taxon>
        <taxon>Vitales</taxon>
        <taxon>Vitaceae</taxon>
        <taxon>Viteae</taxon>
        <taxon>Vitis</taxon>
    </lineage>
</organism>
<dbReference type="AlphaFoldDB" id="A0A438GSB8"/>
<evidence type="ECO:0000259" key="9">
    <source>
        <dbReference type="Pfam" id="PF00940"/>
    </source>
</evidence>
<accession>A0A438GSB8</accession>
<sequence length="241" mass="27266">MERKRVGGGPVKLELGMESGFGNPLGRNGILTWVIFLLWWAWTGSVDCLLGRIPGVPLPEKPSTEDLTEIQNWKWNARKAKKINQERHSLRCDTEIKLSVARKMKDEEGFYYPHNLDFRGRAYPMHPHLNHLSSDLCRGVLEFAEGRPLGKSGLRWLKIQLANLYAGGVEKLSYDGRLAFVDNHLDDVFDSADNPLNGNRWWLTAEDPFQCLAACINLSEALRSSSPHTVISHLPIHQVSV</sequence>
<dbReference type="GO" id="GO:0000428">
    <property type="term" value="C:DNA-directed RNA polymerase complex"/>
    <property type="evidence" value="ECO:0007669"/>
    <property type="project" value="UniProtKB-KW"/>
</dbReference>
<dbReference type="EC" id="2.7.7.6" evidence="2"/>
<evidence type="ECO:0000313" key="11">
    <source>
        <dbReference type="Proteomes" id="UP000288805"/>
    </source>
</evidence>
<dbReference type="PANTHER" id="PTHR10102">
    <property type="entry name" value="DNA-DIRECTED RNA POLYMERASE, MITOCHONDRIAL"/>
    <property type="match status" value="1"/>
</dbReference>
<name>A0A438GSB8_VITVI</name>
<evidence type="ECO:0000256" key="3">
    <source>
        <dbReference type="ARBA" id="ARBA00022478"/>
    </source>
</evidence>
<evidence type="ECO:0000313" key="10">
    <source>
        <dbReference type="EMBL" id="RVW75089.1"/>
    </source>
</evidence>
<evidence type="ECO:0000256" key="1">
    <source>
        <dbReference type="ARBA" id="ARBA00009493"/>
    </source>
</evidence>
<gene>
    <name evidence="10" type="primary">RPOT3-SYL_2</name>
    <name evidence="10" type="ORF">CK203_057897</name>
</gene>
<dbReference type="InterPro" id="IPR043502">
    <property type="entry name" value="DNA/RNA_pol_sf"/>
</dbReference>
<keyword evidence="5" id="KW-0548">Nucleotidyltransferase</keyword>
<protein>
    <recommendedName>
        <fullName evidence="2">DNA-directed RNA polymerase</fullName>
        <ecNumber evidence="2">2.7.7.6</ecNumber>
    </recommendedName>
</protein>
<dbReference type="Pfam" id="PF00940">
    <property type="entry name" value="RNA_pol"/>
    <property type="match status" value="1"/>
</dbReference>
<feature type="domain" description="DNA-directed RNA polymerase C-terminal" evidence="9">
    <location>
        <begin position="147"/>
        <end position="238"/>
    </location>
</feature>
<dbReference type="EMBL" id="QGNW01000357">
    <property type="protein sequence ID" value="RVW75089.1"/>
    <property type="molecule type" value="Genomic_DNA"/>
</dbReference>
<keyword evidence="4" id="KW-0808">Transferase</keyword>
<comment type="caution">
    <text evidence="10">The sequence shown here is derived from an EMBL/GenBank/DDBJ whole genome shotgun (WGS) entry which is preliminary data.</text>
</comment>
<dbReference type="GO" id="GO:0003677">
    <property type="term" value="F:DNA binding"/>
    <property type="evidence" value="ECO:0007669"/>
    <property type="project" value="InterPro"/>
</dbReference>
<evidence type="ECO:0000256" key="7">
    <source>
        <dbReference type="ARBA" id="ARBA00023163"/>
    </source>
</evidence>
<evidence type="ECO:0000256" key="8">
    <source>
        <dbReference type="ARBA" id="ARBA00048552"/>
    </source>
</evidence>
<dbReference type="Gene3D" id="1.10.287.280">
    <property type="match status" value="1"/>
</dbReference>
<comment type="similarity">
    <text evidence="1">Belongs to the phage and mitochondrial RNA polymerase family.</text>
</comment>
<evidence type="ECO:0000256" key="2">
    <source>
        <dbReference type="ARBA" id="ARBA00012418"/>
    </source>
</evidence>
<evidence type="ECO:0000256" key="5">
    <source>
        <dbReference type="ARBA" id="ARBA00022695"/>
    </source>
</evidence>
<keyword evidence="6" id="KW-0809">Transit peptide</keyword>
<dbReference type="PANTHER" id="PTHR10102:SF1">
    <property type="entry name" value="DNA-DIRECTED RNA POLYMERASE 3, CHLOROPLASTIC"/>
    <property type="match status" value="1"/>
</dbReference>
<dbReference type="InterPro" id="IPR046950">
    <property type="entry name" value="DNA-dir_Rpol_C_phage-type"/>
</dbReference>
<evidence type="ECO:0000256" key="4">
    <source>
        <dbReference type="ARBA" id="ARBA00022679"/>
    </source>
</evidence>
<reference evidence="10 11" key="1">
    <citation type="journal article" date="2018" name="PLoS Genet.">
        <title>Population sequencing reveals clonal diversity and ancestral inbreeding in the grapevine cultivar Chardonnay.</title>
        <authorList>
            <person name="Roach M.J."/>
            <person name="Johnson D.L."/>
            <person name="Bohlmann J."/>
            <person name="van Vuuren H.J."/>
            <person name="Jones S.J."/>
            <person name="Pretorius I.S."/>
            <person name="Schmidt S.A."/>
            <person name="Borneman A.R."/>
        </authorList>
    </citation>
    <scope>NUCLEOTIDE SEQUENCE [LARGE SCALE GENOMIC DNA]</scope>
    <source>
        <strain evidence="11">cv. Chardonnay</strain>
        <tissue evidence="10">Leaf</tissue>
    </source>
</reference>
<comment type="catalytic activity">
    <reaction evidence="8">
        <text>RNA(n) + a ribonucleoside 5'-triphosphate = RNA(n+1) + diphosphate</text>
        <dbReference type="Rhea" id="RHEA:21248"/>
        <dbReference type="Rhea" id="RHEA-COMP:14527"/>
        <dbReference type="Rhea" id="RHEA-COMP:17342"/>
        <dbReference type="ChEBI" id="CHEBI:33019"/>
        <dbReference type="ChEBI" id="CHEBI:61557"/>
        <dbReference type="ChEBI" id="CHEBI:140395"/>
        <dbReference type="EC" id="2.7.7.6"/>
    </reaction>
</comment>
<proteinExistence type="inferred from homology"/>
<keyword evidence="3 10" id="KW-0240">DNA-directed RNA polymerase</keyword>